<accession>A0AAD7RYE8</accession>
<comment type="caution">
    <text evidence="1">The sequence shown here is derived from an EMBL/GenBank/DDBJ whole genome shotgun (WGS) entry which is preliminary data.</text>
</comment>
<gene>
    <name evidence="1" type="ORF">AAFF_G00076030</name>
</gene>
<evidence type="ECO:0000313" key="1">
    <source>
        <dbReference type="EMBL" id="KAJ8392478.1"/>
    </source>
</evidence>
<reference evidence="1" key="1">
    <citation type="journal article" date="2023" name="Science">
        <title>Genome structures resolve the early diversification of teleost fishes.</title>
        <authorList>
            <person name="Parey E."/>
            <person name="Louis A."/>
            <person name="Montfort J."/>
            <person name="Bouchez O."/>
            <person name="Roques C."/>
            <person name="Iampietro C."/>
            <person name="Lluch J."/>
            <person name="Castinel A."/>
            <person name="Donnadieu C."/>
            <person name="Desvignes T."/>
            <person name="Floi Bucao C."/>
            <person name="Jouanno E."/>
            <person name="Wen M."/>
            <person name="Mejri S."/>
            <person name="Dirks R."/>
            <person name="Jansen H."/>
            <person name="Henkel C."/>
            <person name="Chen W.J."/>
            <person name="Zahm M."/>
            <person name="Cabau C."/>
            <person name="Klopp C."/>
            <person name="Thompson A.W."/>
            <person name="Robinson-Rechavi M."/>
            <person name="Braasch I."/>
            <person name="Lecointre G."/>
            <person name="Bobe J."/>
            <person name="Postlethwait J.H."/>
            <person name="Berthelot C."/>
            <person name="Roest Crollius H."/>
            <person name="Guiguen Y."/>
        </authorList>
    </citation>
    <scope>NUCLEOTIDE SEQUENCE</scope>
    <source>
        <strain evidence="1">NC1722</strain>
    </source>
</reference>
<protein>
    <submittedName>
        <fullName evidence="1">Uncharacterized protein</fullName>
    </submittedName>
</protein>
<dbReference type="Proteomes" id="UP001221898">
    <property type="component" value="Unassembled WGS sequence"/>
</dbReference>
<sequence>MAGFWEGRWNSSIPALTVCFVARAARSELVSALTALTTAASSFETRRSEVYAEFRLRASQIDAFPV</sequence>
<dbReference type="EMBL" id="JAINUG010000146">
    <property type="protein sequence ID" value="KAJ8392478.1"/>
    <property type="molecule type" value="Genomic_DNA"/>
</dbReference>
<evidence type="ECO:0000313" key="2">
    <source>
        <dbReference type="Proteomes" id="UP001221898"/>
    </source>
</evidence>
<name>A0AAD7RYE8_9TELE</name>
<keyword evidence="2" id="KW-1185">Reference proteome</keyword>
<proteinExistence type="predicted"/>
<organism evidence="1 2">
    <name type="scientific">Aldrovandia affinis</name>
    <dbReference type="NCBI Taxonomy" id="143900"/>
    <lineage>
        <taxon>Eukaryota</taxon>
        <taxon>Metazoa</taxon>
        <taxon>Chordata</taxon>
        <taxon>Craniata</taxon>
        <taxon>Vertebrata</taxon>
        <taxon>Euteleostomi</taxon>
        <taxon>Actinopterygii</taxon>
        <taxon>Neopterygii</taxon>
        <taxon>Teleostei</taxon>
        <taxon>Notacanthiformes</taxon>
        <taxon>Halosauridae</taxon>
        <taxon>Aldrovandia</taxon>
    </lineage>
</organism>
<dbReference type="AlphaFoldDB" id="A0AAD7RYE8"/>